<evidence type="ECO:0000313" key="2">
    <source>
        <dbReference type="EMBL" id="MTD12897.1"/>
    </source>
</evidence>
<gene>
    <name evidence="2" type="ORF">GIS00_02915</name>
</gene>
<proteinExistence type="predicted"/>
<dbReference type="Proteomes" id="UP000460221">
    <property type="component" value="Unassembled WGS sequence"/>
</dbReference>
<comment type="caution">
    <text evidence="2">The sequence shown here is derived from an EMBL/GenBank/DDBJ whole genome shotgun (WGS) entry which is preliminary data.</text>
</comment>
<sequence length="133" mass="14822">MTGTEVLVWHPRRKLMAAAWAGGAVLVGVVAAVAGFWWMFLYVGLALVSAPFAWFTSVRANAEGIVVIGELRIRRLPWDRIERFELGPVKGICAVTTRGKRRRVFPYTMVGPVTPERITATLEQLRREAAART</sequence>
<name>A0A7K1FFL5_9ACTN</name>
<dbReference type="RefSeq" id="WP_154766876.1">
    <property type="nucleotide sequence ID" value="NZ_WLYK01000001.1"/>
</dbReference>
<evidence type="ECO:0000313" key="3">
    <source>
        <dbReference type="Proteomes" id="UP000460221"/>
    </source>
</evidence>
<reference evidence="2 3" key="1">
    <citation type="submission" date="2019-11" db="EMBL/GenBank/DDBJ databases">
        <authorList>
            <person name="Jiang L.-Q."/>
        </authorList>
    </citation>
    <scope>NUCLEOTIDE SEQUENCE [LARGE SCALE GENOMIC DNA]</scope>
    <source>
        <strain evidence="2 3">YIM 132087</strain>
    </source>
</reference>
<dbReference type="EMBL" id="WLYK01000001">
    <property type="protein sequence ID" value="MTD12897.1"/>
    <property type="molecule type" value="Genomic_DNA"/>
</dbReference>
<dbReference type="AlphaFoldDB" id="A0A7K1FFL5"/>
<organism evidence="2 3">
    <name type="scientific">Nakamurella alba</name>
    <dbReference type="NCBI Taxonomy" id="2665158"/>
    <lineage>
        <taxon>Bacteria</taxon>
        <taxon>Bacillati</taxon>
        <taxon>Actinomycetota</taxon>
        <taxon>Actinomycetes</taxon>
        <taxon>Nakamurellales</taxon>
        <taxon>Nakamurellaceae</taxon>
        <taxon>Nakamurella</taxon>
    </lineage>
</organism>
<protein>
    <recommendedName>
        <fullName evidence="4">PH domain-containing protein</fullName>
    </recommendedName>
</protein>
<keyword evidence="1" id="KW-1133">Transmembrane helix</keyword>
<evidence type="ECO:0008006" key="4">
    <source>
        <dbReference type="Google" id="ProtNLM"/>
    </source>
</evidence>
<accession>A0A7K1FFL5</accession>
<feature type="transmembrane region" description="Helical" evidence="1">
    <location>
        <begin position="17"/>
        <end position="40"/>
    </location>
</feature>
<keyword evidence="1" id="KW-0472">Membrane</keyword>
<evidence type="ECO:0000256" key="1">
    <source>
        <dbReference type="SAM" id="Phobius"/>
    </source>
</evidence>
<keyword evidence="3" id="KW-1185">Reference proteome</keyword>
<keyword evidence="1" id="KW-0812">Transmembrane</keyword>